<reference evidence="1" key="1">
    <citation type="journal article" date="2020" name="Stud. Mycol.">
        <title>101 Dothideomycetes genomes: a test case for predicting lifestyles and emergence of pathogens.</title>
        <authorList>
            <person name="Haridas S."/>
            <person name="Albert R."/>
            <person name="Binder M."/>
            <person name="Bloem J."/>
            <person name="Labutti K."/>
            <person name="Salamov A."/>
            <person name="Andreopoulos B."/>
            <person name="Baker S."/>
            <person name="Barry K."/>
            <person name="Bills G."/>
            <person name="Bluhm B."/>
            <person name="Cannon C."/>
            <person name="Castanera R."/>
            <person name="Culley D."/>
            <person name="Daum C."/>
            <person name="Ezra D."/>
            <person name="Gonzalez J."/>
            <person name="Henrissat B."/>
            <person name="Kuo A."/>
            <person name="Liang C."/>
            <person name="Lipzen A."/>
            <person name="Lutzoni F."/>
            <person name="Magnuson J."/>
            <person name="Mondo S."/>
            <person name="Nolan M."/>
            <person name="Ohm R."/>
            <person name="Pangilinan J."/>
            <person name="Park H.-J."/>
            <person name="Ramirez L."/>
            <person name="Alfaro M."/>
            <person name="Sun H."/>
            <person name="Tritt A."/>
            <person name="Yoshinaga Y."/>
            <person name="Zwiers L.-H."/>
            <person name="Turgeon B."/>
            <person name="Goodwin S."/>
            <person name="Spatafora J."/>
            <person name="Crous P."/>
            <person name="Grigoriev I."/>
        </authorList>
    </citation>
    <scope>NUCLEOTIDE SEQUENCE</scope>
    <source>
        <strain evidence="1">CBS 123094</strain>
    </source>
</reference>
<dbReference type="EMBL" id="ML977622">
    <property type="protein sequence ID" value="KAF1996683.1"/>
    <property type="molecule type" value="Genomic_DNA"/>
</dbReference>
<organism evidence="1 2">
    <name type="scientific">Amniculicola lignicola CBS 123094</name>
    <dbReference type="NCBI Taxonomy" id="1392246"/>
    <lineage>
        <taxon>Eukaryota</taxon>
        <taxon>Fungi</taxon>
        <taxon>Dikarya</taxon>
        <taxon>Ascomycota</taxon>
        <taxon>Pezizomycotina</taxon>
        <taxon>Dothideomycetes</taxon>
        <taxon>Pleosporomycetidae</taxon>
        <taxon>Pleosporales</taxon>
        <taxon>Amniculicolaceae</taxon>
        <taxon>Amniculicola</taxon>
    </lineage>
</organism>
<dbReference type="PANTHER" id="PTHR37540:SF5">
    <property type="entry name" value="TRANSCRIPTION FACTOR DOMAIN-CONTAINING PROTEIN"/>
    <property type="match status" value="1"/>
</dbReference>
<evidence type="ECO:0000313" key="1">
    <source>
        <dbReference type="EMBL" id="KAF1996683.1"/>
    </source>
</evidence>
<dbReference type="InterPro" id="IPR021858">
    <property type="entry name" value="Fun_TF"/>
</dbReference>
<accession>A0A6A5W4A9</accession>
<dbReference type="AlphaFoldDB" id="A0A6A5W4A9"/>
<dbReference type="PANTHER" id="PTHR37540">
    <property type="entry name" value="TRANSCRIPTION FACTOR (ACR-2), PUTATIVE-RELATED-RELATED"/>
    <property type="match status" value="1"/>
</dbReference>
<name>A0A6A5W4A9_9PLEO</name>
<protein>
    <recommendedName>
        <fullName evidence="3">Fungal-specific transcription factor domain-containing protein</fullName>
    </recommendedName>
</protein>
<keyword evidence="2" id="KW-1185">Reference proteome</keyword>
<evidence type="ECO:0000313" key="2">
    <source>
        <dbReference type="Proteomes" id="UP000799779"/>
    </source>
</evidence>
<gene>
    <name evidence="1" type="ORF">P154DRAFT_607778</name>
</gene>
<dbReference type="Proteomes" id="UP000799779">
    <property type="component" value="Unassembled WGS sequence"/>
</dbReference>
<dbReference type="OrthoDB" id="4158087at2759"/>
<dbReference type="Pfam" id="PF11951">
    <property type="entry name" value="Fungal_trans_2"/>
    <property type="match status" value="1"/>
</dbReference>
<sequence length="378" mass="43015">MHTVYMSPEPHLRPFRDTWLPLAFSDSALFYEILSHIALEIATTQMLPFALYKDSDRRSIPNYLALHSLALRSINQRIADPVTGLSDGVISTVLAFACFSHSAKDWKSYSMHMDGLLAIIKAKGGIHEIDHNRIVRLLLLGIDVSASCFSGTPRRFPTPTPLLTSLRSSSQELPWWLPLPHSLSSHHSNIWAIIFPHDNALAEIFKGLSATIMNVRLESDKGAIWQDEDFAKSWLDPLTYRLLESSVGIENIHSGNFLAECCRLGALILLAKVRRRFSTHTTRLIFTGLETEKLLRLLKTYADQWIVFKPMLIWVSFLGAIGAEGQEREWFCDLIRTIGEQLMAKEWDEILVYASNLLWVGKVLNEECERLRPFIERG</sequence>
<proteinExistence type="predicted"/>
<evidence type="ECO:0008006" key="3">
    <source>
        <dbReference type="Google" id="ProtNLM"/>
    </source>
</evidence>